<dbReference type="Pfam" id="PF16976">
    <property type="entry name" value="RcpC"/>
    <property type="match status" value="1"/>
</dbReference>
<feature type="region of interest" description="Disordered" evidence="1">
    <location>
        <begin position="315"/>
        <end position="354"/>
    </location>
</feature>
<organism evidence="3">
    <name type="scientific">Schlesneria paludicola</name>
    <dbReference type="NCBI Taxonomy" id="360056"/>
    <lineage>
        <taxon>Bacteria</taxon>
        <taxon>Pseudomonadati</taxon>
        <taxon>Planctomycetota</taxon>
        <taxon>Planctomycetia</taxon>
        <taxon>Planctomycetales</taxon>
        <taxon>Planctomycetaceae</taxon>
        <taxon>Schlesneria</taxon>
    </lineage>
</organism>
<reference evidence="3" key="1">
    <citation type="journal article" date="2020" name="mSystems">
        <title>Genome- and Community-Level Interaction Insights into Carbon Utilization and Element Cycling Functions of Hydrothermarchaeota in Hydrothermal Sediment.</title>
        <authorList>
            <person name="Zhou Z."/>
            <person name="Liu Y."/>
            <person name="Xu W."/>
            <person name="Pan J."/>
            <person name="Luo Z.H."/>
            <person name="Li M."/>
        </authorList>
    </citation>
    <scope>NUCLEOTIDE SEQUENCE [LARGE SCALE GENOMIC DNA]</scope>
    <source>
        <strain evidence="3">SpSt-508</strain>
    </source>
</reference>
<feature type="domain" description="SAF" evidence="2">
    <location>
        <begin position="38"/>
        <end position="100"/>
    </location>
</feature>
<proteinExistence type="predicted"/>
<dbReference type="InterPro" id="IPR017592">
    <property type="entry name" value="Pilus_assmbl_Flp-typ_CpaB"/>
</dbReference>
<evidence type="ECO:0000313" key="3">
    <source>
        <dbReference type="EMBL" id="HGT40682.1"/>
    </source>
</evidence>
<dbReference type="PROSITE" id="PS51257">
    <property type="entry name" value="PROKAR_LIPOPROTEIN"/>
    <property type="match status" value="1"/>
</dbReference>
<name>A0A7C4LMC6_9PLAN</name>
<gene>
    <name evidence="3" type="primary">cpaB</name>
    <name evidence="3" type="ORF">ENS64_15670</name>
</gene>
<dbReference type="EMBL" id="DSVQ01000018">
    <property type="protein sequence ID" value="HGT40682.1"/>
    <property type="molecule type" value="Genomic_DNA"/>
</dbReference>
<sequence length="354" mass="38757">MKSKSLMLFTVAAGCGLIAMIGARQLLARNQGTKGDHVPVLVARQSINPGVRLTPELVVFKEFPRTHVPEGAVTKEAQYAERALKSRAYPGQPILLAQLGEKGQFGTSVEIPPGMRLATLKVDPTMIHSGIMRPGDRVDVILTYQLNRRGGPKDTRTRTILQYIQVFAMGNQTMGSDLAEKETAAKDVKGVTLLVTPIQAQILKYAESKGELHLTLRSVLDKEAVVAEGTDEQQLERLQHELSAEMNEEQVAQAPAAEPAEPQVATQPSFAEFVKGPPPDPQEAARPAKPVWKVEVFQGDDKKVYQFEIDEAVTPTTDDSARETATRPWSSWQRWFSGRGRSAPSEPLTSSATP</sequence>
<dbReference type="InterPro" id="IPR031571">
    <property type="entry name" value="RcpC_dom"/>
</dbReference>
<comment type="caution">
    <text evidence="3">The sequence shown here is derived from an EMBL/GenBank/DDBJ whole genome shotgun (WGS) entry which is preliminary data.</text>
</comment>
<evidence type="ECO:0000256" key="1">
    <source>
        <dbReference type="SAM" id="MobiDB-lite"/>
    </source>
</evidence>
<dbReference type="Pfam" id="PF08666">
    <property type="entry name" value="SAF"/>
    <property type="match status" value="1"/>
</dbReference>
<dbReference type="AlphaFoldDB" id="A0A7C4LMC6"/>
<evidence type="ECO:0000259" key="2">
    <source>
        <dbReference type="SMART" id="SM00858"/>
    </source>
</evidence>
<feature type="compositionally biased region" description="Low complexity" evidence="1">
    <location>
        <begin position="249"/>
        <end position="266"/>
    </location>
</feature>
<dbReference type="CDD" id="cd11614">
    <property type="entry name" value="SAF_CpaB_FlgA_like"/>
    <property type="match status" value="1"/>
</dbReference>
<protein>
    <submittedName>
        <fullName evidence="3">Flp pilus assembly protein CpaB</fullName>
    </submittedName>
</protein>
<accession>A0A7C4LMC6</accession>
<dbReference type="InterPro" id="IPR013974">
    <property type="entry name" value="SAF"/>
</dbReference>
<dbReference type="SMART" id="SM00858">
    <property type="entry name" value="SAF"/>
    <property type="match status" value="1"/>
</dbReference>
<dbReference type="NCBIfam" id="TIGR03177">
    <property type="entry name" value="pilus_cpaB"/>
    <property type="match status" value="1"/>
</dbReference>
<feature type="region of interest" description="Disordered" evidence="1">
    <location>
        <begin position="247"/>
        <end position="266"/>
    </location>
</feature>